<proteinExistence type="predicted"/>
<evidence type="ECO:0000313" key="1">
    <source>
        <dbReference type="EMBL" id="MFC7061509.1"/>
    </source>
</evidence>
<keyword evidence="2" id="KW-1185">Reference proteome</keyword>
<dbReference type="Proteomes" id="UP001596410">
    <property type="component" value="Unassembled WGS sequence"/>
</dbReference>
<evidence type="ECO:0008006" key="3">
    <source>
        <dbReference type="Google" id="ProtNLM"/>
    </source>
</evidence>
<organism evidence="1 2">
    <name type="scientific">Halobacillus seohaensis</name>
    <dbReference type="NCBI Taxonomy" id="447421"/>
    <lineage>
        <taxon>Bacteria</taxon>
        <taxon>Bacillati</taxon>
        <taxon>Bacillota</taxon>
        <taxon>Bacilli</taxon>
        <taxon>Bacillales</taxon>
        <taxon>Bacillaceae</taxon>
        <taxon>Halobacillus</taxon>
    </lineage>
</organism>
<accession>A0ABW2EKG1</accession>
<reference evidence="2" key="1">
    <citation type="journal article" date="2019" name="Int. J. Syst. Evol. Microbiol.">
        <title>The Global Catalogue of Microorganisms (GCM) 10K type strain sequencing project: providing services to taxonomists for standard genome sequencing and annotation.</title>
        <authorList>
            <consortium name="The Broad Institute Genomics Platform"/>
            <consortium name="The Broad Institute Genome Sequencing Center for Infectious Disease"/>
            <person name="Wu L."/>
            <person name="Ma J."/>
        </authorList>
    </citation>
    <scope>NUCLEOTIDE SEQUENCE [LARGE SCALE GENOMIC DNA]</scope>
    <source>
        <strain evidence="2">CGMCC 4.1621</strain>
    </source>
</reference>
<comment type="caution">
    <text evidence="1">The sequence shown here is derived from an EMBL/GenBank/DDBJ whole genome shotgun (WGS) entry which is preliminary data.</text>
</comment>
<sequence length="71" mass="8215">MKIEKFGIHEVVDLRELINFKAACLVQSKNRLEKVENLELKELVDQSVLQGNRTVRQMKELLTSASTQMNQ</sequence>
<evidence type="ECO:0000313" key="2">
    <source>
        <dbReference type="Proteomes" id="UP001596410"/>
    </source>
</evidence>
<protein>
    <recommendedName>
        <fullName evidence="3">Spore coat protein</fullName>
    </recommendedName>
</protein>
<dbReference type="EMBL" id="JBHSZV010000014">
    <property type="protein sequence ID" value="MFC7061509.1"/>
    <property type="molecule type" value="Genomic_DNA"/>
</dbReference>
<gene>
    <name evidence="1" type="ORF">ACFQIC_06495</name>
</gene>
<name>A0ABW2EKG1_9BACI</name>
<dbReference type="RefSeq" id="WP_204707444.1">
    <property type="nucleotide sequence ID" value="NZ_JBHSZV010000014.1"/>
</dbReference>